<keyword evidence="3" id="KW-1185">Reference proteome</keyword>
<name>A0ABU1ADM2_9BACT</name>
<evidence type="ECO:0000256" key="1">
    <source>
        <dbReference type="SAM" id="SignalP"/>
    </source>
</evidence>
<keyword evidence="1" id="KW-0732">Signal</keyword>
<evidence type="ECO:0000313" key="3">
    <source>
        <dbReference type="Proteomes" id="UP001243717"/>
    </source>
</evidence>
<evidence type="ECO:0008006" key="4">
    <source>
        <dbReference type="Google" id="ProtNLM"/>
    </source>
</evidence>
<dbReference type="RefSeq" id="WP_308983314.1">
    <property type="nucleotide sequence ID" value="NZ_JARXIC010000001.1"/>
</dbReference>
<comment type="caution">
    <text evidence="2">The sequence shown here is derived from an EMBL/GenBank/DDBJ whole genome shotgun (WGS) entry which is preliminary data.</text>
</comment>
<organism evidence="2 3">
    <name type="scientific">Thalassobacterium sedimentorum</name>
    <dbReference type="NCBI Taxonomy" id="3041258"/>
    <lineage>
        <taxon>Bacteria</taxon>
        <taxon>Pseudomonadati</taxon>
        <taxon>Verrucomicrobiota</taxon>
        <taxon>Opitutia</taxon>
        <taxon>Puniceicoccales</taxon>
        <taxon>Coraliomargaritaceae</taxon>
        <taxon>Thalassobacterium</taxon>
    </lineage>
</organism>
<dbReference type="EMBL" id="JARXIC010000001">
    <property type="protein sequence ID" value="MDQ8192804.1"/>
    <property type="molecule type" value="Genomic_DNA"/>
</dbReference>
<protein>
    <recommendedName>
        <fullName evidence="4">Alginate lyase 2 domain-containing protein</fullName>
    </recommendedName>
</protein>
<feature type="chain" id="PRO_5046510257" description="Alginate lyase 2 domain-containing protein" evidence="1">
    <location>
        <begin position="22"/>
        <end position="240"/>
    </location>
</feature>
<evidence type="ECO:0000313" key="2">
    <source>
        <dbReference type="EMBL" id="MDQ8192804.1"/>
    </source>
</evidence>
<dbReference type="Gene3D" id="2.60.120.560">
    <property type="entry name" value="Exo-inulinase, domain 1"/>
    <property type="match status" value="1"/>
</dbReference>
<gene>
    <name evidence="2" type="ORF">QEH59_00105</name>
</gene>
<dbReference type="Proteomes" id="UP001243717">
    <property type="component" value="Unassembled WGS sequence"/>
</dbReference>
<feature type="signal peptide" evidence="1">
    <location>
        <begin position="1"/>
        <end position="21"/>
    </location>
</feature>
<accession>A0ABU1ADM2</accession>
<sequence>MRNRILTILAITISAALQHSAATPIYSETFDNRDDKFPQGWFDSSHGTLTPKVVEIRNNALYMSRPDQTNDSAATRNALYAGSGSSELTDYTVEAYFKNNHVANRSGVIVRWQDDSITNSNTLKGYLATIYNNEIYISKDSNPNGGFNHPDYLLATNKLNRPIFGDQKVRITFTVSGSTLTARGYIKSRTGDFDRLIGEVTTTDKTYQQGSAGVMSRFLYRGRSTRWDDFSITEISGSKQ</sequence>
<proteinExistence type="predicted"/>
<reference evidence="2 3" key="1">
    <citation type="submission" date="2023-04" db="EMBL/GenBank/DDBJ databases">
        <title>A novel bacteria isolated from coastal sediment.</title>
        <authorList>
            <person name="Liu X.-J."/>
            <person name="Du Z.-J."/>
        </authorList>
    </citation>
    <scope>NUCLEOTIDE SEQUENCE [LARGE SCALE GENOMIC DNA]</scope>
    <source>
        <strain evidence="2 3">SDUM461004</strain>
    </source>
</reference>